<evidence type="ECO:0000313" key="8">
    <source>
        <dbReference type="Proteomes" id="UP000623795"/>
    </source>
</evidence>
<dbReference type="RefSeq" id="WP_169257108.1">
    <property type="nucleotide sequence ID" value="NZ_WTVN01000027.1"/>
</dbReference>
<dbReference type="EMBL" id="WTVN01000027">
    <property type="protein sequence ID" value="NMG45267.1"/>
    <property type="molecule type" value="Genomic_DNA"/>
</dbReference>
<keyword evidence="8" id="KW-1185">Reference proteome</keyword>
<dbReference type="Pfam" id="PF13416">
    <property type="entry name" value="SBP_bac_8"/>
    <property type="match status" value="1"/>
</dbReference>
<gene>
    <name evidence="7" type="ORF">GPA22_16245</name>
</gene>
<evidence type="ECO:0000256" key="4">
    <source>
        <dbReference type="ARBA" id="ARBA00017470"/>
    </source>
</evidence>
<organism evidence="7 8">
    <name type="scientific">Aromatoleum toluvorans</name>
    <dbReference type="NCBI Taxonomy" id="92002"/>
    <lineage>
        <taxon>Bacteria</taxon>
        <taxon>Pseudomonadati</taxon>
        <taxon>Pseudomonadota</taxon>
        <taxon>Betaproteobacteria</taxon>
        <taxon>Rhodocyclales</taxon>
        <taxon>Rhodocyclaceae</taxon>
        <taxon>Aromatoleum</taxon>
    </lineage>
</organism>
<evidence type="ECO:0000256" key="6">
    <source>
        <dbReference type="ARBA" id="ARBA00022729"/>
    </source>
</evidence>
<evidence type="ECO:0000256" key="1">
    <source>
        <dbReference type="ARBA" id="ARBA00004418"/>
    </source>
</evidence>
<dbReference type="InterPro" id="IPR050490">
    <property type="entry name" value="Bact_solute-bd_prot1"/>
</dbReference>
<comment type="subunit">
    <text evidence="3">The complex is composed of two ATP-binding proteins (UgpC), two transmembrane proteins (UgpA and UgpE) and a solute-binding protein (UgpB).</text>
</comment>
<comment type="similarity">
    <text evidence="2">Belongs to the bacterial solute-binding protein 1 family.</text>
</comment>
<protein>
    <recommendedName>
        <fullName evidence="4">sn-glycerol-3-phosphate-binding periplasmic protein UgpB</fullName>
    </recommendedName>
</protein>
<dbReference type="PANTHER" id="PTHR43649">
    <property type="entry name" value="ARABINOSE-BINDING PROTEIN-RELATED"/>
    <property type="match status" value="1"/>
</dbReference>
<evidence type="ECO:0000256" key="3">
    <source>
        <dbReference type="ARBA" id="ARBA00011557"/>
    </source>
</evidence>
<name>A0ABX1Q386_9RHOO</name>
<evidence type="ECO:0000313" key="7">
    <source>
        <dbReference type="EMBL" id="NMG45267.1"/>
    </source>
</evidence>
<accession>A0ABX1Q386</accession>
<keyword evidence="5" id="KW-0813">Transport</keyword>
<evidence type="ECO:0000256" key="5">
    <source>
        <dbReference type="ARBA" id="ARBA00022448"/>
    </source>
</evidence>
<dbReference type="PANTHER" id="PTHR43649:SF31">
    <property type="entry name" value="SN-GLYCEROL-3-PHOSPHATE-BINDING PERIPLASMIC PROTEIN UGPB"/>
    <property type="match status" value="1"/>
</dbReference>
<dbReference type="SUPFAM" id="SSF53850">
    <property type="entry name" value="Periplasmic binding protein-like II"/>
    <property type="match status" value="1"/>
</dbReference>
<comment type="caution">
    <text evidence="7">The sequence shown here is derived from an EMBL/GenBank/DDBJ whole genome shotgun (WGS) entry which is preliminary data.</text>
</comment>
<sequence>MKPLARMLRNGVVAGVAAVVCIGVPVATHAAKPKAPKAAAAAEPAGPREIRLVHQLSPEREEVLQKLVARFNEGNKDYRLVVQSGTWSDTDAPHMAILQGSAEDDFLAAGKPRYKALSGVMREAGVPLQTLKPPAMMDRALTDAKGQLLALPVGLSTPVMYINRKEFQRAGLNPDAPPKTWFDLQQALGQLFDAGSQCPYTVSQPGRVMIENTSAWHNEPVAARQGKGERPAFNGMLQVKHVAMMASWHRARYLRTFDAESEAEQRFASGECAVIAAPSSSWTDFRRKAGFDIGIAPLPYHDDFPGAPQNTLADGAAMWVAAGKNAAEYKGVARFVAFWLQPENQVAWQRESGYLPLNRAGVFAAQSDVLGADLENVKVAVAQLSHKPATAESSSSSFIARARVQGILDEELSAVWADRKPAKEALDTAVTRVQAMFPVPR</sequence>
<dbReference type="Proteomes" id="UP000623795">
    <property type="component" value="Unassembled WGS sequence"/>
</dbReference>
<evidence type="ECO:0000256" key="2">
    <source>
        <dbReference type="ARBA" id="ARBA00008520"/>
    </source>
</evidence>
<reference evidence="7 8" key="1">
    <citation type="submission" date="2019-12" db="EMBL/GenBank/DDBJ databases">
        <title>Comparative genomics gives insights into the taxonomy of the Azoarcus-Aromatoleum group and reveals separate origins of nif in the plant-associated Azoarcus and non-plant-associated Aromatoleum sub-groups.</title>
        <authorList>
            <person name="Lafos M."/>
            <person name="Maluk M."/>
            <person name="Batista M."/>
            <person name="Junghare M."/>
            <person name="Carmona M."/>
            <person name="Faoro H."/>
            <person name="Cruz L.M."/>
            <person name="Battistoni F."/>
            <person name="De Souza E."/>
            <person name="Pedrosa F."/>
            <person name="Chen W.-M."/>
            <person name="Poole P.S."/>
            <person name="Dixon R.A."/>
            <person name="James E.K."/>
        </authorList>
    </citation>
    <scope>NUCLEOTIDE SEQUENCE [LARGE SCALE GENOMIC DNA]</scope>
    <source>
        <strain evidence="7 8">Td21</strain>
    </source>
</reference>
<comment type="subcellular location">
    <subcellularLocation>
        <location evidence="1">Periplasm</location>
    </subcellularLocation>
</comment>
<dbReference type="Gene3D" id="3.40.190.10">
    <property type="entry name" value="Periplasmic binding protein-like II"/>
    <property type="match status" value="2"/>
</dbReference>
<proteinExistence type="inferred from homology"/>
<keyword evidence="6" id="KW-0732">Signal</keyword>
<dbReference type="InterPro" id="IPR006059">
    <property type="entry name" value="SBP"/>
</dbReference>